<accession>S8DL63</accession>
<keyword evidence="5" id="KW-0325">Glycoprotein</keyword>
<evidence type="ECO:0000259" key="8">
    <source>
        <dbReference type="Pfam" id="PF13961"/>
    </source>
</evidence>
<proteinExistence type="inferred from homology"/>
<dbReference type="EMBL" id="AUSU01005383">
    <property type="protein sequence ID" value="EPS63598.1"/>
    <property type="molecule type" value="Genomic_DNA"/>
</dbReference>
<dbReference type="GO" id="GO:0071555">
    <property type="term" value="P:cell wall organization"/>
    <property type="evidence" value="ECO:0007669"/>
    <property type="project" value="UniProtKB-UniRule"/>
</dbReference>
<dbReference type="OrthoDB" id="428346at2759"/>
<comment type="subcellular location">
    <subcellularLocation>
        <location evidence="7">Golgi apparatus</location>
        <location evidence="7">Golgi stack membrane</location>
        <topology evidence="7">Single-pass type II membrane protein</topology>
    </subcellularLocation>
</comment>
<comment type="similarity">
    <text evidence="1 7">Belongs to the glycosyltransferase 37 family.</text>
</comment>
<dbReference type="Pfam" id="PF03254">
    <property type="entry name" value="XG_FTase"/>
    <property type="match status" value="1"/>
</dbReference>
<name>S8DL63_9LAMI</name>
<evidence type="ECO:0000256" key="1">
    <source>
        <dbReference type="ARBA" id="ARBA00010481"/>
    </source>
</evidence>
<organism evidence="9 10">
    <name type="scientific">Genlisea aurea</name>
    <dbReference type="NCBI Taxonomy" id="192259"/>
    <lineage>
        <taxon>Eukaryota</taxon>
        <taxon>Viridiplantae</taxon>
        <taxon>Streptophyta</taxon>
        <taxon>Embryophyta</taxon>
        <taxon>Tracheophyta</taxon>
        <taxon>Spermatophyta</taxon>
        <taxon>Magnoliopsida</taxon>
        <taxon>eudicotyledons</taxon>
        <taxon>Gunneridae</taxon>
        <taxon>Pentapetalae</taxon>
        <taxon>asterids</taxon>
        <taxon>lamiids</taxon>
        <taxon>Lamiales</taxon>
        <taxon>Lentibulariaceae</taxon>
        <taxon>Genlisea</taxon>
    </lineage>
</organism>
<keyword evidence="4 7" id="KW-0333">Golgi apparatus</keyword>
<comment type="caution">
    <text evidence="9">The sequence shown here is derived from an EMBL/GenBank/DDBJ whole genome shotgun (WGS) entry which is preliminary data.</text>
</comment>
<dbReference type="Gene3D" id="3.40.50.11350">
    <property type="match status" value="1"/>
</dbReference>
<keyword evidence="3 7" id="KW-0808">Transferase</keyword>
<keyword evidence="10" id="KW-1185">Reference proteome</keyword>
<reference evidence="9 10" key="1">
    <citation type="journal article" date="2013" name="BMC Genomics">
        <title>The miniature genome of a carnivorous plant Genlisea aurea contains a low number of genes and short non-coding sequences.</title>
        <authorList>
            <person name="Leushkin E.V."/>
            <person name="Sutormin R.A."/>
            <person name="Nabieva E.R."/>
            <person name="Penin A.A."/>
            <person name="Kondrashov A.S."/>
            <person name="Logacheva M.D."/>
        </authorList>
    </citation>
    <scope>NUCLEOTIDE SEQUENCE [LARGE SCALE GENOMIC DNA]</scope>
</reference>
<keyword evidence="6 7" id="KW-0961">Cell wall biogenesis/degradation</keyword>
<evidence type="ECO:0000256" key="7">
    <source>
        <dbReference type="RuleBase" id="RU367004"/>
    </source>
</evidence>
<feature type="domain" description="DUF4219" evidence="8">
    <location>
        <begin position="243"/>
        <end position="269"/>
    </location>
</feature>
<evidence type="ECO:0000256" key="2">
    <source>
        <dbReference type="ARBA" id="ARBA00022676"/>
    </source>
</evidence>
<dbReference type="GO" id="GO:0042546">
    <property type="term" value="P:cell wall biogenesis"/>
    <property type="evidence" value="ECO:0007669"/>
    <property type="project" value="InterPro"/>
</dbReference>
<comment type="function">
    <text evidence="7">May be involved in cell wall biosynthesis.</text>
</comment>
<evidence type="ECO:0000313" key="10">
    <source>
        <dbReference type="Proteomes" id="UP000015453"/>
    </source>
</evidence>
<sequence length="335" mass="38345">MRYLIHPTNRVWGLIKRFYDAYLSNVDERVGIQLRILDPQSYLPSHILNHILSCSMTKGILPQINKEKQDIDNDEKKPSIAVLITTLTRGYYDEIRTMYWENPTMTGEVVAVHQPSFEEHQKSDDINHDTKALVEIYLLSLTDRLITSAYSTFGYVAQGLGGLRPWILNTKMNWTNTDQKCERGSSMEPCFHNPPYFDCEKRLPADPGALLPHFKPCEDTPSGTKLIFISVEMEKSVSGPPSFNGQNYTQWVVRMSAYMKGQNLWAAVSQTAEPAAPQNATPNQERNHLEDVARYRALDVIFTAKHVFARIMDCTTAKQAWDKIAEHFQESFTCF</sequence>
<dbReference type="Pfam" id="PF13961">
    <property type="entry name" value="DUF4219"/>
    <property type="match status" value="1"/>
</dbReference>
<evidence type="ECO:0000256" key="3">
    <source>
        <dbReference type="ARBA" id="ARBA00022679"/>
    </source>
</evidence>
<dbReference type="Proteomes" id="UP000015453">
    <property type="component" value="Unassembled WGS sequence"/>
</dbReference>
<protein>
    <recommendedName>
        <fullName evidence="7">Fucosyltransferase</fullName>
        <ecNumber evidence="7">2.4.1.-</ecNumber>
    </recommendedName>
</protein>
<keyword evidence="2 7" id="KW-0328">Glycosyltransferase</keyword>
<dbReference type="GO" id="GO:0008107">
    <property type="term" value="F:galactoside 2-alpha-L-fucosyltransferase activity"/>
    <property type="evidence" value="ECO:0007669"/>
    <property type="project" value="InterPro"/>
</dbReference>
<dbReference type="EC" id="2.4.1.-" evidence="7"/>
<dbReference type="AlphaFoldDB" id="S8DL63"/>
<dbReference type="InterPro" id="IPR025314">
    <property type="entry name" value="DUF4219"/>
</dbReference>
<evidence type="ECO:0000256" key="4">
    <source>
        <dbReference type="ARBA" id="ARBA00023034"/>
    </source>
</evidence>
<evidence type="ECO:0000256" key="5">
    <source>
        <dbReference type="ARBA" id="ARBA00023180"/>
    </source>
</evidence>
<dbReference type="PANTHER" id="PTHR31889">
    <property type="entry name" value="FUCOSYLTRANSFERASE 2-RELATED"/>
    <property type="match status" value="1"/>
</dbReference>
<dbReference type="InterPro" id="IPR004938">
    <property type="entry name" value="XG_FTase"/>
</dbReference>
<gene>
    <name evidence="9" type="ORF">M569_11186</name>
</gene>
<dbReference type="GO" id="GO:0009969">
    <property type="term" value="P:xyloglucan biosynthetic process"/>
    <property type="evidence" value="ECO:0007669"/>
    <property type="project" value="TreeGrafter"/>
</dbReference>
<dbReference type="GO" id="GO:0032580">
    <property type="term" value="C:Golgi cisterna membrane"/>
    <property type="evidence" value="ECO:0007669"/>
    <property type="project" value="UniProtKB-SubCell"/>
</dbReference>
<evidence type="ECO:0000256" key="6">
    <source>
        <dbReference type="ARBA" id="ARBA00023316"/>
    </source>
</evidence>
<dbReference type="PANTHER" id="PTHR31889:SF2">
    <property type="entry name" value="FUCOSYLTRANSFERASE 3"/>
    <property type="match status" value="1"/>
</dbReference>
<evidence type="ECO:0000313" key="9">
    <source>
        <dbReference type="EMBL" id="EPS63598.1"/>
    </source>
</evidence>